<feature type="domain" description="Glycosyltransferase 2-like" evidence="1">
    <location>
        <begin position="16"/>
        <end position="198"/>
    </location>
</feature>
<dbReference type="InterPro" id="IPR029044">
    <property type="entry name" value="Nucleotide-diphossugar_trans"/>
</dbReference>
<dbReference type="GO" id="GO:0016740">
    <property type="term" value="F:transferase activity"/>
    <property type="evidence" value="ECO:0007669"/>
    <property type="project" value="UniProtKB-KW"/>
</dbReference>
<protein>
    <submittedName>
        <fullName evidence="2">Glycosyl transferase family 2</fullName>
    </submittedName>
</protein>
<dbReference type="OrthoDB" id="9816564at2"/>
<name>I4EFT1_9BACT</name>
<reference evidence="2 3" key="1">
    <citation type="journal article" date="2012" name="ISME J.">
        <title>Nitrification expanded: discovery, physiology and genomics of a nitrite-oxidizing bacterium from the phylum Chloroflexi.</title>
        <authorList>
            <person name="Sorokin D.Y."/>
            <person name="Lucker S."/>
            <person name="Vejmelkova D."/>
            <person name="Kostrikina N.A."/>
            <person name="Kleerebezem R."/>
            <person name="Rijpstra W.I."/>
            <person name="Damste J.S."/>
            <person name="Le Paslier D."/>
            <person name="Muyzer G."/>
            <person name="Wagner M."/>
            <person name="van Loosdrecht M.C."/>
            <person name="Daims H."/>
        </authorList>
    </citation>
    <scope>NUCLEOTIDE SEQUENCE [LARGE SCALE GENOMIC DNA]</scope>
    <source>
        <strain evidence="3">none</strain>
    </source>
</reference>
<evidence type="ECO:0000313" key="2">
    <source>
        <dbReference type="EMBL" id="CCF83543.1"/>
    </source>
</evidence>
<dbReference type="Pfam" id="PF00535">
    <property type="entry name" value="Glycos_transf_2"/>
    <property type="match status" value="1"/>
</dbReference>
<dbReference type="EMBL" id="CAGS01000158">
    <property type="protein sequence ID" value="CCF83543.1"/>
    <property type="molecule type" value="Genomic_DNA"/>
</dbReference>
<keyword evidence="2" id="KW-0808">Transferase</keyword>
<dbReference type="PANTHER" id="PTHR43179:SF7">
    <property type="entry name" value="RHAMNOSYLTRANSFERASE WBBL"/>
    <property type="match status" value="1"/>
</dbReference>
<dbReference type="InterPro" id="IPR001173">
    <property type="entry name" value="Glyco_trans_2-like"/>
</dbReference>
<gene>
    <name evidence="2" type="ORF">NITHO_2400003</name>
</gene>
<dbReference type="PANTHER" id="PTHR43179">
    <property type="entry name" value="RHAMNOSYLTRANSFERASE WBBL"/>
    <property type="match status" value="1"/>
</dbReference>
<dbReference type="Proteomes" id="UP000004221">
    <property type="component" value="Unassembled WGS sequence"/>
</dbReference>
<comment type="caution">
    <text evidence="2">The sequence shown here is derived from an EMBL/GenBank/DDBJ whole genome shotgun (WGS) entry which is preliminary data.</text>
</comment>
<dbReference type="AlphaFoldDB" id="I4EFT1"/>
<evidence type="ECO:0000259" key="1">
    <source>
        <dbReference type="Pfam" id="PF00535"/>
    </source>
</evidence>
<dbReference type="SUPFAM" id="SSF53448">
    <property type="entry name" value="Nucleotide-diphospho-sugar transferases"/>
    <property type="match status" value="1"/>
</dbReference>
<sequence length="319" mass="34595">MTDNGSIGTLGHVDTSVVIVSWNTRDLLSRCVASVIRQAEDASLQVEIIVVDNASSDGTTDFLKQEYPGVTVIALQENRGFAAANNLGIASARGATLLLLNPDTEMRPGSLSALQQGLHASPRVGMVGARLLNPDGSLQSAGYRFPGLVQTFLDIFPVHPRLVGSRLNGRVPPGDGLSPFAIDHPLGACMLVRRAVIEQVGMLDDQYFMYSEEIDWCRRIKAAGWAILTVPAARVIHYGGQSTGQMLDAMFLQLHRSRNRYFRRYHSPAFVSTVGTLMRIGAACQTARARFGRNAGHAQRAAALAKAADQYRYPESDDA</sequence>
<organism evidence="2 3">
    <name type="scientific">Nitrolancea hollandica Lb</name>
    <dbReference type="NCBI Taxonomy" id="1129897"/>
    <lineage>
        <taxon>Bacteria</taxon>
        <taxon>Pseudomonadati</taxon>
        <taxon>Thermomicrobiota</taxon>
        <taxon>Thermomicrobia</taxon>
        <taxon>Sphaerobacterales</taxon>
        <taxon>Sphaerobacterineae</taxon>
        <taxon>Sphaerobacteraceae</taxon>
        <taxon>Nitrolancea</taxon>
    </lineage>
</organism>
<evidence type="ECO:0000313" key="3">
    <source>
        <dbReference type="Proteomes" id="UP000004221"/>
    </source>
</evidence>
<keyword evidence="3" id="KW-1185">Reference proteome</keyword>
<dbReference type="CDD" id="cd04186">
    <property type="entry name" value="GT_2_like_c"/>
    <property type="match status" value="1"/>
</dbReference>
<dbReference type="Gene3D" id="3.90.550.10">
    <property type="entry name" value="Spore Coat Polysaccharide Biosynthesis Protein SpsA, Chain A"/>
    <property type="match status" value="1"/>
</dbReference>
<accession>I4EFT1</accession>
<proteinExistence type="predicted"/>